<evidence type="ECO:0000313" key="2">
    <source>
        <dbReference type="EMBL" id="MBT9145171.1"/>
    </source>
</evidence>
<protein>
    <recommendedName>
        <fullName evidence="1">IrrE N-terminal-like domain-containing protein</fullName>
    </recommendedName>
</protein>
<evidence type="ECO:0000259" key="1">
    <source>
        <dbReference type="Pfam" id="PF06114"/>
    </source>
</evidence>
<dbReference type="Gene3D" id="1.10.10.2910">
    <property type="match status" value="1"/>
</dbReference>
<comment type="caution">
    <text evidence="2">The sequence shown here is derived from an EMBL/GenBank/DDBJ whole genome shotgun (WGS) entry which is preliminary data.</text>
</comment>
<proteinExistence type="predicted"/>
<reference evidence="2 3" key="1">
    <citation type="journal article" date="2021" name="bioRxiv">
        <title>Unique metabolic strategies in Hadean analogues reveal hints for primordial physiology.</title>
        <authorList>
            <person name="Nobu M.K."/>
            <person name="Nakai R."/>
            <person name="Tamazawa S."/>
            <person name="Mori H."/>
            <person name="Toyoda A."/>
            <person name="Ijiri A."/>
            <person name="Suzuki S."/>
            <person name="Kurokawa K."/>
            <person name="Kamagata Y."/>
            <person name="Tamaki H."/>
        </authorList>
    </citation>
    <scope>NUCLEOTIDE SEQUENCE [LARGE SCALE GENOMIC DNA]</scope>
    <source>
        <strain evidence="2">BS525</strain>
    </source>
</reference>
<evidence type="ECO:0000313" key="3">
    <source>
        <dbReference type="Proteomes" id="UP000811545"/>
    </source>
</evidence>
<organism evidence="2 3">
    <name type="scientific">Psychracetigena formicireducens</name>
    <dbReference type="NCBI Taxonomy" id="2986056"/>
    <lineage>
        <taxon>Bacteria</taxon>
        <taxon>Bacillati</taxon>
        <taxon>Candidatus Lithacetigenota</taxon>
        <taxon>Candidatus Psychracetigena</taxon>
    </lineage>
</organism>
<dbReference type="Proteomes" id="UP000811545">
    <property type="component" value="Unassembled WGS sequence"/>
</dbReference>
<dbReference type="Pfam" id="PF06114">
    <property type="entry name" value="Peptidase_M78"/>
    <property type="match status" value="1"/>
</dbReference>
<name>A0A9E2BGI4_PSYF1</name>
<gene>
    <name evidence="2" type="ORF">DDT42_01041</name>
</gene>
<dbReference type="InterPro" id="IPR010359">
    <property type="entry name" value="IrrE_HExxH"/>
</dbReference>
<dbReference type="AlphaFoldDB" id="A0A9E2BGI4"/>
<dbReference type="PANTHER" id="PTHR43236:SF1">
    <property type="entry name" value="BLL7220 PROTEIN"/>
    <property type="match status" value="1"/>
</dbReference>
<dbReference type="EMBL" id="QLTW01000055">
    <property type="protein sequence ID" value="MBT9145171.1"/>
    <property type="molecule type" value="Genomic_DNA"/>
</dbReference>
<dbReference type="InterPro" id="IPR052345">
    <property type="entry name" value="Rad_response_metalloprotease"/>
</dbReference>
<accession>A0A9E2BGI4</accession>
<feature type="domain" description="IrrE N-terminal-like" evidence="1">
    <location>
        <begin position="32"/>
        <end position="146"/>
    </location>
</feature>
<sequence length="151" mass="17411">MNRKEISREALLLRNKYAGGEKLVNPYELGSRLGIKIISYTFPENIFGLLVFLKGKAYIGINRFLYPFWKQFTLAHELGHFTLHQYKFYLCGLSGTSKEEEEANYFASELLVPGNLLVKERAFKNRDYKTISLKYKVPVEAVEKMVKDCGG</sequence>
<dbReference type="PANTHER" id="PTHR43236">
    <property type="entry name" value="ANTITOXIN HIGA1"/>
    <property type="match status" value="1"/>
</dbReference>